<protein>
    <submittedName>
        <fullName evidence="1">Uncharacterized protein</fullName>
    </submittedName>
</protein>
<organism evidence="1">
    <name type="scientific">marine metagenome</name>
    <dbReference type="NCBI Taxonomy" id="408172"/>
    <lineage>
        <taxon>unclassified sequences</taxon>
        <taxon>metagenomes</taxon>
        <taxon>ecological metagenomes</taxon>
    </lineage>
</organism>
<name>A0A381R442_9ZZZZ</name>
<proteinExistence type="predicted"/>
<dbReference type="EMBL" id="UINC01001685">
    <property type="protein sequence ID" value="SUZ86521.1"/>
    <property type="molecule type" value="Genomic_DNA"/>
</dbReference>
<gene>
    <name evidence="1" type="ORF">METZ01_LOCUS39375</name>
</gene>
<reference evidence="1" key="1">
    <citation type="submission" date="2018-05" db="EMBL/GenBank/DDBJ databases">
        <authorList>
            <person name="Lanie J.A."/>
            <person name="Ng W.-L."/>
            <person name="Kazmierczak K.M."/>
            <person name="Andrzejewski T.M."/>
            <person name="Davidsen T.M."/>
            <person name="Wayne K.J."/>
            <person name="Tettelin H."/>
            <person name="Glass J.I."/>
            <person name="Rusch D."/>
            <person name="Podicherti R."/>
            <person name="Tsui H.-C.T."/>
            <person name="Winkler M.E."/>
        </authorList>
    </citation>
    <scope>NUCLEOTIDE SEQUENCE</scope>
</reference>
<evidence type="ECO:0000313" key="1">
    <source>
        <dbReference type="EMBL" id="SUZ86521.1"/>
    </source>
</evidence>
<dbReference type="AlphaFoldDB" id="A0A381R442"/>
<sequence>MISCNEIFCRFNKVPDPPYPNPDNVDNYKTSIINQVTYVYNCLENDTYSKQFVAFTYIFERSILDPDDNSACWQETVYVSLGIC</sequence>
<accession>A0A381R442</accession>